<name>A0AAW1UKT8_9CUCU</name>
<evidence type="ECO:0000313" key="2">
    <source>
        <dbReference type="Proteomes" id="UP001431783"/>
    </source>
</evidence>
<protein>
    <submittedName>
        <fullName evidence="1">Uncharacterized protein</fullName>
    </submittedName>
</protein>
<dbReference type="AlphaFoldDB" id="A0AAW1UKT8"/>
<gene>
    <name evidence="1" type="ORF">WA026_013023</name>
</gene>
<reference evidence="1 2" key="1">
    <citation type="submission" date="2023-03" db="EMBL/GenBank/DDBJ databases">
        <title>Genome insight into feeding habits of ladybird beetles.</title>
        <authorList>
            <person name="Li H.-S."/>
            <person name="Huang Y.-H."/>
            <person name="Pang H."/>
        </authorList>
    </citation>
    <scope>NUCLEOTIDE SEQUENCE [LARGE SCALE GENOMIC DNA]</scope>
    <source>
        <strain evidence="1">SYSU_2023b</strain>
        <tissue evidence="1">Whole body</tissue>
    </source>
</reference>
<dbReference type="EMBL" id="JARQZJ010000066">
    <property type="protein sequence ID" value="KAK9880697.1"/>
    <property type="molecule type" value="Genomic_DNA"/>
</dbReference>
<proteinExistence type="predicted"/>
<sequence length="168" mass="19160">MHPNMLSLNFIPMGIWCSIKTNELAVEHRTNRVLNIENRSEVSDVFMCSILGVLNQSTEYESQALMHSQEYPTCTYNTPPPSIQIPFSHYPNYEHGSYQQQCEAEWNISSTVIPSHLETAPVSYTKSTPNTTVENPNSSSGQLQISDVYNYQYAGIYSRNDNVIHRLH</sequence>
<dbReference type="Proteomes" id="UP001431783">
    <property type="component" value="Unassembled WGS sequence"/>
</dbReference>
<organism evidence="1 2">
    <name type="scientific">Henosepilachna vigintioctopunctata</name>
    <dbReference type="NCBI Taxonomy" id="420089"/>
    <lineage>
        <taxon>Eukaryota</taxon>
        <taxon>Metazoa</taxon>
        <taxon>Ecdysozoa</taxon>
        <taxon>Arthropoda</taxon>
        <taxon>Hexapoda</taxon>
        <taxon>Insecta</taxon>
        <taxon>Pterygota</taxon>
        <taxon>Neoptera</taxon>
        <taxon>Endopterygota</taxon>
        <taxon>Coleoptera</taxon>
        <taxon>Polyphaga</taxon>
        <taxon>Cucujiformia</taxon>
        <taxon>Coccinelloidea</taxon>
        <taxon>Coccinellidae</taxon>
        <taxon>Epilachninae</taxon>
        <taxon>Epilachnini</taxon>
        <taxon>Henosepilachna</taxon>
    </lineage>
</organism>
<keyword evidence="2" id="KW-1185">Reference proteome</keyword>
<comment type="caution">
    <text evidence="1">The sequence shown here is derived from an EMBL/GenBank/DDBJ whole genome shotgun (WGS) entry which is preliminary data.</text>
</comment>
<evidence type="ECO:0000313" key="1">
    <source>
        <dbReference type="EMBL" id="KAK9880697.1"/>
    </source>
</evidence>
<accession>A0AAW1UKT8</accession>